<sequence>MAVILGRGGAVRWPCTPLPRAHASVARLPPEMARINFATPSGQIEWQKAIEKEQKTRATWMSQYGSEEYKLAPRMVKVKRMAPQPASLASAAPSVEPGDAPTEEAPLTHEEVLKRMQFSTTTSDDFWDMASTRVHNLAKTSIQHGQFNRRKSLHSL</sequence>
<organism evidence="2">
    <name type="scientific">Diacronema lutheri</name>
    <name type="common">Unicellular marine alga</name>
    <name type="synonym">Monochrysis lutheri</name>
    <dbReference type="NCBI Taxonomy" id="2081491"/>
    <lineage>
        <taxon>Eukaryota</taxon>
        <taxon>Haptista</taxon>
        <taxon>Haptophyta</taxon>
        <taxon>Pavlovophyceae</taxon>
        <taxon>Pavlovales</taxon>
        <taxon>Pavlovaceae</taxon>
        <taxon>Diacronema</taxon>
    </lineage>
</organism>
<feature type="region of interest" description="Disordered" evidence="1">
    <location>
        <begin position="82"/>
        <end position="103"/>
    </location>
</feature>
<feature type="compositionally biased region" description="Low complexity" evidence="1">
    <location>
        <begin position="82"/>
        <end position="94"/>
    </location>
</feature>
<evidence type="ECO:0000313" key="2">
    <source>
        <dbReference type="EMBL" id="CAD8274437.1"/>
    </source>
</evidence>
<reference evidence="2" key="1">
    <citation type="submission" date="2021-01" db="EMBL/GenBank/DDBJ databases">
        <authorList>
            <person name="Corre E."/>
            <person name="Pelletier E."/>
            <person name="Niang G."/>
            <person name="Scheremetjew M."/>
            <person name="Finn R."/>
            <person name="Kale V."/>
            <person name="Holt S."/>
            <person name="Cochrane G."/>
            <person name="Meng A."/>
            <person name="Brown T."/>
            <person name="Cohen L."/>
        </authorList>
    </citation>
    <scope>NUCLEOTIDE SEQUENCE</scope>
    <source>
        <strain evidence="2">RCC1537</strain>
    </source>
</reference>
<dbReference type="AlphaFoldDB" id="A0A7R9US25"/>
<proteinExistence type="predicted"/>
<evidence type="ECO:0000256" key="1">
    <source>
        <dbReference type="SAM" id="MobiDB-lite"/>
    </source>
</evidence>
<name>A0A7R9US25_DIALT</name>
<protein>
    <submittedName>
        <fullName evidence="2">Uncharacterized protein</fullName>
    </submittedName>
</protein>
<accession>A0A7R9US25</accession>
<gene>
    <name evidence="2" type="ORF">PLUT1463_LOCUS8753</name>
</gene>
<dbReference type="EMBL" id="HBEB01013594">
    <property type="protein sequence ID" value="CAD8274437.1"/>
    <property type="molecule type" value="Transcribed_RNA"/>
</dbReference>